<feature type="compositionally biased region" description="Low complexity" evidence="3">
    <location>
        <begin position="42"/>
        <end position="52"/>
    </location>
</feature>
<feature type="compositionally biased region" description="Basic residues" evidence="3">
    <location>
        <begin position="292"/>
        <end position="304"/>
    </location>
</feature>
<evidence type="ECO:0000256" key="2">
    <source>
        <dbReference type="PROSITE-ProRule" id="PRU00035"/>
    </source>
</evidence>
<dbReference type="Proteomes" id="UP000593564">
    <property type="component" value="Unassembled WGS sequence"/>
</dbReference>
<dbReference type="PANTHER" id="PTHR22881">
    <property type="entry name" value="BROMODOMAIN CONTAINING PROTEIN"/>
    <property type="match status" value="1"/>
</dbReference>
<proteinExistence type="predicted"/>
<dbReference type="AlphaFoldDB" id="A0A7J7GQZ9"/>
<dbReference type="PRINTS" id="PR00503">
    <property type="entry name" value="BROMODOMAIN"/>
</dbReference>
<dbReference type="SMART" id="SM00297">
    <property type="entry name" value="BROMO"/>
    <property type="match status" value="1"/>
</dbReference>
<feature type="domain" description="Bromo" evidence="4">
    <location>
        <begin position="188"/>
        <end position="262"/>
    </location>
</feature>
<feature type="compositionally biased region" description="Low complexity" evidence="3">
    <location>
        <begin position="665"/>
        <end position="684"/>
    </location>
</feature>
<feature type="compositionally biased region" description="Polar residues" evidence="3">
    <location>
        <begin position="498"/>
        <end position="507"/>
    </location>
</feature>
<dbReference type="Gene3D" id="1.20.920.10">
    <property type="entry name" value="Bromodomain-like"/>
    <property type="match status" value="1"/>
</dbReference>
<feature type="compositionally biased region" description="Polar residues" evidence="3">
    <location>
        <begin position="97"/>
        <end position="110"/>
    </location>
</feature>
<dbReference type="InterPro" id="IPR036427">
    <property type="entry name" value="Bromodomain-like_sf"/>
</dbReference>
<feature type="region of interest" description="Disordered" evidence="3">
    <location>
        <begin position="1"/>
        <end position="140"/>
    </location>
</feature>
<feature type="compositionally biased region" description="Basic residues" evidence="3">
    <location>
        <begin position="1"/>
        <end position="11"/>
    </location>
</feature>
<feature type="region of interest" description="Disordered" evidence="3">
    <location>
        <begin position="651"/>
        <end position="691"/>
    </location>
</feature>
<dbReference type="InterPro" id="IPR051831">
    <property type="entry name" value="Bromodomain_contain_prot"/>
</dbReference>
<dbReference type="EMBL" id="JACBKZ010000009">
    <property type="protein sequence ID" value="KAF5943193.1"/>
    <property type="molecule type" value="Genomic_DNA"/>
</dbReference>
<feature type="region of interest" description="Disordered" evidence="3">
    <location>
        <begin position="485"/>
        <end position="518"/>
    </location>
</feature>
<reference evidence="6" key="1">
    <citation type="journal article" date="2020" name="Nat. Commun.">
        <title>Genome assembly of wild tea tree DASZ reveals pedigree and selection history of tea varieties.</title>
        <authorList>
            <person name="Zhang W."/>
            <person name="Zhang Y."/>
            <person name="Qiu H."/>
            <person name="Guo Y."/>
            <person name="Wan H."/>
            <person name="Zhang X."/>
            <person name="Scossa F."/>
            <person name="Alseekh S."/>
            <person name="Zhang Q."/>
            <person name="Wang P."/>
            <person name="Xu L."/>
            <person name="Schmidt M.H."/>
            <person name="Jia X."/>
            <person name="Li D."/>
            <person name="Zhu A."/>
            <person name="Guo F."/>
            <person name="Chen W."/>
            <person name="Ni D."/>
            <person name="Usadel B."/>
            <person name="Fernie A.R."/>
            <person name="Wen W."/>
        </authorList>
    </citation>
    <scope>NUCLEOTIDE SEQUENCE [LARGE SCALE GENOMIC DNA]</scope>
    <source>
        <strain evidence="6">cv. G240</strain>
    </source>
</reference>
<evidence type="ECO:0000256" key="1">
    <source>
        <dbReference type="ARBA" id="ARBA00023117"/>
    </source>
</evidence>
<keyword evidence="6" id="KW-1185">Reference proteome</keyword>
<protein>
    <recommendedName>
        <fullName evidence="4">Bromo domain-containing protein</fullName>
    </recommendedName>
</protein>
<dbReference type="InterPro" id="IPR001487">
    <property type="entry name" value="Bromodomain"/>
</dbReference>
<accession>A0A7J7GQZ9</accession>
<evidence type="ECO:0000259" key="4">
    <source>
        <dbReference type="PROSITE" id="PS50014"/>
    </source>
</evidence>
<comment type="caution">
    <text evidence="5">The sequence shown here is derived from an EMBL/GenBank/DDBJ whole genome shotgun (WGS) entry which is preliminary data.</text>
</comment>
<dbReference type="SUPFAM" id="SSF47370">
    <property type="entry name" value="Bromodomain"/>
    <property type="match status" value="1"/>
</dbReference>
<evidence type="ECO:0000256" key="3">
    <source>
        <dbReference type="SAM" id="MobiDB-lite"/>
    </source>
</evidence>
<dbReference type="Pfam" id="PF00439">
    <property type="entry name" value="Bromodomain"/>
    <property type="match status" value="1"/>
</dbReference>
<feature type="compositionally biased region" description="Acidic residues" evidence="3">
    <location>
        <begin position="69"/>
        <end position="80"/>
    </location>
</feature>
<organism evidence="5 6">
    <name type="scientific">Camellia sinensis</name>
    <name type="common">Tea plant</name>
    <name type="synonym">Thea sinensis</name>
    <dbReference type="NCBI Taxonomy" id="4442"/>
    <lineage>
        <taxon>Eukaryota</taxon>
        <taxon>Viridiplantae</taxon>
        <taxon>Streptophyta</taxon>
        <taxon>Embryophyta</taxon>
        <taxon>Tracheophyta</taxon>
        <taxon>Spermatophyta</taxon>
        <taxon>Magnoliopsida</taxon>
        <taxon>eudicotyledons</taxon>
        <taxon>Gunneridae</taxon>
        <taxon>Pentapetalae</taxon>
        <taxon>asterids</taxon>
        <taxon>Ericales</taxon>
        <taxon>Theaceae</taxon>
        <taxon>Camellia</taxon>
    </lineage>
</organism>
<dbReference type="PROSITE" id="PS50014">
    <property type="entry name" value="BROMODOMAIN_2"/>
    <property type="match status" value="1"/>
</dbReference>
<gene>
    <name evidence="5" type="ORF">HYC85_020835</name>
</gene>
<reference evidence="5 6" key="2">
    <citation type="submission" date="2020-07" db="EMBL/GenBank/DDBJ databases">
        <title>Genome assembly of wild tea tree DASZ reveals pedigree and selection history of tea varieties.</title>
        <authorList>
            <person name="Zhang W."/>
        </authorList>
    </citation>
    <scope>NUCLEOTIDE SEQUENCE [LARGE SCALE GENOMIC DNA]</scope>
    <source>
        <strain evidence="6">cv. G240</strain>
        <tissue evidence="5">Leaf</tissue>
    </source>
</reference>
<name>A0A7J7GQZ9_CAMSI</name>
<evidence type="ECO:0000313" key="6">
    <source>
        <dbReference type="Proteomes" id="UP000593564"/>
    </source>
</evidence>
<evidence type="ECO:0000313" key="5">
    <source>
        <dbReference type="EMBL" id="KAF5943193.1"/>
    </source>
</evidence>
<keyword evidence="1 2" id="KW-0103">Bromodomain</keyword>
<sequence length="691" mass="76218">MRNTKKKKKGRPSLLDLQKRNLKQQQQQQDQHHHNHQQTLISSTPNSNPPNRRSTRRDPNLAGVSPASSEDDNDDDDDDERKEKKVKLVVRLPPSNHHYSQPRSLNSADSNADCESHEASLKKPKIAGDRSGGDLPLPPPPPPLLISREYVEKGQKATDTLNGSPLDSGPTTPLPDKKLLVFILDRLQKKDTYGAFSEPADPNESLCSFLITMKLLQRPMDFRTVRKKLEEGRYSNLDEFQADVFLICSNAMLYNASDTVYFRQARSIQELAKRDFENLRQVNDDGEPQPKIVRRGRPPSKNSKKSFGSPPFERVGPESSSDATLATGGDNVIGPNSFNLRRGPSPFRFRSNDALLRTSHQSRNNETYVDLSSEWNSEFPDLFYSGLQLSILKAEAKYGKKQFSLDENRRATYKQFHPSGNETFVLTTLNGDMKPLMGVGLHSEHGYARSLARFAANLAPAVWKIASKKIESVLPNGVKFGPGWVGENDALPQPPSTLPEQRSSNNPAHDGHSLGPITMSVNSVGTHRSSLPRKEEMAEAVSGQNSISPGTSFHAQQKHMLNPGRNGLNGVSGYDLSSQMGMVRTMPTIRSGLEEASVPSPMLGVVSRSNTLSSLTPTMVANQTISEPKLPENPGSTPEVAALSGVQPWQHRQYSLPVPPDLNVRFQGPGSPSSSSFRIGSPQQPDLALQL</sequence>
<feature type="compositionally biased region" description="Basic and acidic residues" evidence="3">
    <location>
        <begin position="114"/>
        <end position="132"/>
    </location>
</feature>
<dbReference type="PANTHER" id="PTHR22881:SF11">
    <property type="entry name" value="BROMODOMAIN-CONTAINING PROTEIN DDB_G0270170-LIKE ISOFORM X1"/>
    <property type="match status" value="1"/>
</dbReference>
<feature type="region of interest" description="Disordered" evidence="3">
    <location>
        <begin position="279"/>
        <end position="345"/>
    </location>
</feature>